<feature type="coiled-coil region" evidence="1">
    <location>
        <begin position="904"/>
        <end position="947"/>
    </location>
</feature>
<feature type="region of interest" description="Disordered" evidence="2">
    <location>
        <begin position="243"/>
        <end position="291"/>
    </location>
</feature>
<evidence type="ECO:0000256" key="1">
    <source>
        <dbReference type="SAM" id="Coils"/>
    </source>
</evidence>
<proteinExistence type="predicted"/>
<dbReference type="AlphaFoldDB" id="A0A1Q9F5H7"/>
<organism evidence="3 4">
    <name type="scientific">Symbiodinium microadriaticum</name>
    <name type="common">Dinoflagellate</name>
    <name type="synonym">Zooxanthella microadriatica</name>
    <dbReference type="NCBI Taxonomy" id="2951"/>
    <lineage>
        <taxon>Eukaryota</taxon>
        <taxon>Sar</taxon>
        <taxon>Alveolata</taxon>
        <taxon>Dinophyceae</taxon>
        <taxon>Suessiales</taxon>
        <taxon>Symbiodiniaceae</taxon>
        <taxon>Symbiodinium</taxon>
    </lineage>
</organism>
<reference evidence="3 4" key="1">
    <citation type="submission" date="2016-02" db="EMBL/GenBank/DDBJ databases">
        <title>Genome analysis of coral dinoflagellate symbionts highlights evolutionary adaptations to a symbiotic lifestyle.</title>
        <authorList>
            <person name="Aranda M."/>
            <person name="Li Y."/>
            <person name="Liew Y.J."/>
            <person name="Baumgarten S."/>
            <person name="Simakov O."/>
            <person name="Wilson M."/>
            <person name="Piel J."/>
            <person name="Ashoor H."/>
            <person name="Bougouffa S."/>
            <person name="Bajic V.B."/>
            <person name="Ryu T."/>
            <person name="Ravasi T."/>
            <person name="Bayer T."/>
            <person name="Micklem G."/>
            <person name="Kim H."/>
            <person name="Bhak J."/>
            <person name="Lajeunesse T.C."/>
            <person name="Voolstra C.R."/>
        </authorList>
    </citation>
    <scope>NUCLEOTIDE SEQUENCE [LARGE SCALE GENOMIC DNA]</scope>
    <source>
        <strain evidence="3 4">CCMP2467</strain>
    </source>
</reference>
<accession>A0A1Q9F5H7</accession>
<sequence>MSAWFTSDADSPPAAERREARSELRATESKHEAVVADAKSQLAGVEAEHTELKQDVSRMQQELNLHHANSQSEQRIRALEAEALQLSELRESHEMQIEESRREVLDLRRRLEELAARRAQVQQETGNAADATRSLATSLEDAKRMHRAARYSDNLNKQQLFEQIIFDGLCKLLQAVSDAPESDPEEAPSDPGDRLLDSLQGIVRQAKANGTSGLIQKVKALVASFEQEQRNDKPRPGMRVTFAESETSARNQSAALTPSVERKVQVAGAPQHANARPASQAGPKATEAPKRPAPVIAGKLCPEWCNSKEIRLKDLQSLLNEGSEPSGEFCLATVSKATELVMLAQTHGLTAKCALLIPAHCKDDMDKKLSATHMWVKIVGKGWIKCTAVPLTSSGLPTWPSSPAQVTVGEKDSVDAPVQLTVRITIPKRFVMATLWQDLLKKPNKVLADFLPAGLEVAAALVCVVLAKYKSGKWTALATAPQLYKSQEKLIYTVGNVDMIISLWRKAPRNFHEERLAVSQSWFESSKAPEPDADMETGVVTPTHKEEQIAEKASALSLTLRTKIAACLATGKSFQQTWFADAGATVDTEAGNPATTWQEYIETVKRPHKWADSWMIQAAAVVLKTEVHVFKWCRRMDISPEWIRFWQTEERLLKLAWVSCLFTRNWPCPVCKVVLTAKGSSEKAVNAKLGEMRWAKEQAIEKHRKEQCWITPALLNTQESVDDAWSDAMSMLGLAATLLGPHLDLKRKCFFAAATAIAVVKWGWLVKVPPKKAFAKLEAALRRCAVIHAMGDPSLCKIMRGDTFLVSGPRAHGLTAAWLAMFLTLRKVPICNMSFGHISSVAGRKPPDAYDIQDARVDTEKFVEPPAEQLQESEEQRWVLRRRYQTIGEQFEKALAQSEEQSHKVRAELEASLTERRREAAEQRQRLQAAELQLAQTELAVKETNITLQLREEEVCQWQRSLETAAWHEAGNCQALDVN</sequence>
<feature type="region of interest" description="Disordered" evidence="2">
    <location>
        <begin position="1"/>
        <end position="33"/>
    </location>
</feature>
<comment type="caution">
    <text evidence="3">The sequence shown here is derived from an EMBL/GenBank/DDBJ whole genome shotgun (WGS) entry which is preliminary data.</text>
</comment>
<dbReference type="EMBL" id="LSRX01000009">
    <property type="protein sequence ID" value="OLQ14938.1"/>
    <property type="molecule type" value="Genomic_DNA"/>
</dbReference>
<dbReference type="PANTHER" id="PTHR23159:SF31">
    <property type="entry name" value="CENTROSOME-ASSOCIATED PROTEIN CEP250 ISOFORM X1"/>
    <property type="match status" value="1"/>
</dbReference>
<dbReference type="Gene3D" id="3.90.70.80">
    <property type="match status" value="1"/>
</dbReference>
<keyword evidence="1" id="KW-0175">Coiled coil</keyword>
<name>A0A1Q9F5H7_SYMMI</name>
<evidence type="ECO:0000256" key="2">
    <source>
        <dbReference type="SAM" id="MobiDB-lite"/>
    </source>
</evidence>
<feature type="coiled-coil region" evidence="1">
    <location>
        <begin position="35"/>
        <end position="124"/>
    </location>
</feature>
<evidence type="ECO:0000313" key="3">
    <source>
        <dbReference type="EMBL" id="OLQ14938.1"/>
    </source>
</evidence>
<evidence type="ECO:0000313" key="4">
    <source>
        <dbReference type="Proteomes" id="UP000186817"/>
    </source>
</evidence>
<dbReference type="PANTHER" id="PTHR23159">
    <property type="entry name" value="CENTROSOMAL PROTEIN 2"/>
    <property type="match status" value="1"/>
</dbReference>
<gene>
    <name evidence="3" type="ORF">AK812_SmicGene886</name>
</gene>
<keyword evidence="4" id="KW-1185">Reference proteome</keyword>
<protein>
    <submittedName>
        <fullName evidence="3">Uncharacterized protein</fullName>
    </submittedName>
</protein>
<feature type="compositionally biased region" description="Polar residues" evidence="2">
    <location>
        <begin position="244"/>
        <end position="256"/>
    </location>
</feature>
<dbReference type="Proteomes" id="UP000186817">
    <property type="component" value="Unassembled WGS sequence"/>
</dbReference>
<dbReference type="OrthoDB" id="429462at2759"/>
<feature type="compositionally biased region" description="Basic and acidic residues" evidence="2">
    <location>
        <begin position="15"/>
        <end position="33"/>
    </location>
</feature>